<dbReference type="GO" id="GO:0005829">
    <property type="term" value="C:cytosol"/>
    <property type="evidence" value="ECO:0007669"/>
    <property type="project" value="TreeGrafter"/>
</dbReference>
<dbReference type="PANTHER" id="PTHR30543:SF21">
    <property type="entry name" value="NAD(P)H-DEPENDENT FMN REDUCTASE LOT6"/>
    <property type="match status" value="1"/>
</dbReference>
<feature type="domain" description="NADPH-dependent FMN reductase-like" evidence="1">
    <location>
        <begin position="13"/>
        <end position="156"/>
    </location>
</feature>
<dbReference type="AlphaFoldDB" id="A0A0M2H2T6"/>
<evidence type="ECO:0000313" key="2">
    <source>
        <dbReference type="EMBL" id="KJL40732.1"/>
    </source>
</evidence>
<dbReference type="Pfam" id="PF03358">
    <property type="entry name" value="FMN_red"/>
    <property type="match status" value="1"/>
</dbReference>
<reference evidence="2 3" key="1">
    <citation type="submission" date="2015-02" db="EMBL/GenBank/DDBJ databases">
        <title>Draft genome sequences of ten Microbacterium spp. with emphasis on heavy metal contaminated environments.</title>
        <authorList>
            <person name="Corretto E."/>
        </authorList>
    </citation>
    <scope>NUCLEOTIDE SEQUENCE [LARGE SCALE GENOMIC DNA]</scope>
    <source>
        <strain evidence="2 3">DSM 8608</strain>
    </source>
</reference>
<dbReference type="EMBL" id="JYJA01000039">
    <property type="protein sequence ID" value="KJL40732.1"/>
    <property type="molecule type" value="Genomic_DNA"/>
</dbReference>
<dbReference type="Proteomes" id="UP000034098">
    <property type="component" value="Unassembled WGS sequence"/>
</dbReference>
<dbReference type="OrthoDB" id="9812295at2"/>
<evidence type="ECO:0000313" key="3">
    <source>
        <dbReference type="Proteomes" id="UP000034098"/>
    </source>
</evidence>
<organism evidence="2 3">
    <name type="scientific">Microbacterium trichothecenolyticum</name>
    <name type="common">Aureobacterium trichothecenolyticum</name>
    <dbReference type="NCBI Taxonomy" id="69370"/>
    <lineage>
        <taxon>Bacteria</taxon>
        <taxon>Bacillati</taxon>
        <taxon>Actinomycetota</taxon>
        <taxon>Actinomycetes</taxon>
        <taxon>Micrococcales</taxon>
        <taxon>Microbacteriaceae</taxon>
        <taxon>Microbacterium</taxon>
    </lineage>
</organism>
<name>A0A0M2H2T6_MICTR</name>
<dbReference type="SUPFAM" id="SSF52218">
    <property type="entry name" value="Flavoproteins"/>
    <property type="match status" value="1"/>
</dbReference>
<dbReference type="GO" id="GO:0010181">
    <property type="term" value="F:FMN binding"/>
    <property type="evidence" value="ECO:0007669"/>
    <property type="project" value="TreeGrafter"/>
</dbReference>
<keyword evidence="3" id="KW-1185">Reference proteome</keyword>
<dbReference type="PANTHER" id="PTHR30543">
    <property type="entry name" value="CHROMATE REDUCTASE"/>
    <property type="match status" value="1"/>
</dbReference>
<dbReference type="EC" id="1.7.1.6" evidence="2"/>
<protein>
    <submittedName>
        <fullName evidence="2">NADPH azoreductase</fullName>
        <ecNumber evidence="2">1.7.1.6</ecNumber>
    </submittedName>
</protein>
<comment type="caution">
    <text evidence="2">The sequence shown here is derived from an EMBL/GenBank/DDBJ whole genome shotgun (WGS) entry which is preliminary data.</text>
</comment>
<gene>
    <name evidence="2" type="primary">azr_2</name>
    <name evidence="2" type="ORF">RS82_03348</name>
</gene>
<dbReference type="PATRIC" id="fig|69370.6.peg.3411"/>
<dbReference type="GO" id="GO:0050446">
    <property type="term" value="F:azobenzene reductase (NADP+) activity"/>
    <property type="evidence" value="ECO:0007669"/>
    <property type="project" value="UniProtKB-EC"/>
</dbReference>
<sequence length="197" mass="21830">MQIDIVEHEPPYRVGVIVGSLSRESVNRRLALAVQRLAPPELEFFEISYADLPLYTRDLDADYPQAALDFKEAVRSSDALLFVTPEYNRSIPGALKNAIDWGSRPWGQNAWSDKPVAVIGASPGQIGTAVGQQSLRSTLSFLNARQMTTPEAYIHFTPGLIEADGEVTVASTEEFLRTFMVKFLEYTARVLTVIPQA</sequence>
<dbReference type="Gene3D" id="3.40.50.360">
    <property type="match status" value="1"/>
</dbReference>
<dbReference type="RefSeq" id="WP_045301427.1">
    <property type="nucleotide sequence ID" value="NZ_JYJA01000039.1"/>
</dbReference>
<keyword evidence="2" id="KW-0560">Oxidoreductase</keyword>
<dbReference type="InterPro" id="IPR005025">
    <property type="entry name" value="FMN_Rdtase-like_dom"/>
</dbReference>
<evidence type="ECO:0000259" key="1">
    <source>
        <dbReference type="Pfam" id="PF03358"/>
    </source>
</evidence>
<dbReference type="InterPro" id="IPR050712">
    <property type="entry name" value="NAD(P)H-dep_reductase"/>
</dbReference>
<proteinExistence type="predicted"/>
<accession>A0A0M2H2T6</accession>
<dbReference type="InterPro" id="IPR029039">
    <property type="entry name" value="Flavoprotein-like_sf"/>
</dbReference>